<name>Q1Q0P9_KUEST</name>
<evidence type="ECO:0000313" key="3">
    <source>
        <dbReference type="Proteomes" id="UP000501926"/>
    </source>
</evidence>
<organism evidence="1">
    <name type="scientific">Kuenenia stuttgartiensis</name>
    <dbReference type="NCBI Taxonomy" id="174633"/>
    <lineage>
        <taxon>Bacteria</taxon>
        <taxon>Pseudomonadati</taxon>
        <taxon>Planctomycetota</taxon>
        <taxon>Candidatus Brocadiia</taxon>
        <taxon>Candidatus Brocadiales</taxon>
        <taxon>Candidatus Brocadiaceae</taxon>
        <taxon>Candidatus Kuenenia</taxon>
    </lineage>
</organism>
<reference evidence="1" key="2">
    <citation type="submission" date="2006-01" db="EMBL/GenBank/DDBJ databases">
        <authorList>
            <person name="Genoscope"/>
        </authorList>
    </citation>
    <scope>NUCLEOTIDE SEQUENCE</scope>
</reference>
<dbReference type="EMBL" id="CP049055">
    <property type="protein sequence ID" value="QII12152.1"/>
    <property type="molecule type" value="Genomic_DNA"/>
</dbReference>
<gene>
    <name evidence="2" type="ORF">KsCSTR_27730</name>
    <name evidence="1" type="ORF">kuste2819</name>
</gene>
<proteinExistence type="predicted"/>
<evidence type="ECO:0000313" key="1">
    <source>
        <dbReference type="EMBL" id="CAJ73571.1"/>
    </source>
</evidence>
<dbReference type="AlphaFoldDB" id="Q1Q0P9"/>
<dbReference type="Proteomes" id="UP000501926">
    <property type="component" value="Chromosome"/>
</dbReference>
<sequence length="65" mass="7959">MRFIIESIKRKLLYRVYPPFWQDAQYYTCFIYFDAIHVPHAVWLEIWRGSKAKNIARHLSIKSDK</sequence>
<evidence type="ECO:0000313" key="2">
    <source>
        <dbReference type="EMBL" id="QII12152.1"/>
    </source>
</evidence>
<accession>Q1Q0P9</accession>
<dbReference type="EMBL" id="CT573071">
    <property type="protein sequence ID" value="CAJ73571.1"/>
    <property type="molecule type" value="Genomic_DNA"/>
</dbReference>
<reference evidence="1" key="1">
    <citation type="journal article" date="2006" name="Nature">
        <title>Deciphering the evolution and metabolism of an anammox bacterium from a community genome.</title>
        <authorList>
            <person name="Strous M."/>
            <person name="Pelletier E."/>
            <person name="Mangenot S."/>
            <person name="Rattei T."/>
            <person name="Lehner A."/>
            <person name="Taylor M.W."/>
            <person name="Horn M."/>
            <person name="Daims H."/>
            <person name="Bartol-Mavel D."/>
            <person name="Wincker P."/>
            <person name="Barbe V."/>
            <person name="Fonknechten N."/>
            <person name="Vallenet D."/>
            <person name="Segurens B."/>
            <person name="Schenowitz-Truong C."/>
            <person name="Medigue C."/>
            <person name="Collingro A."/>
            <person name="Snel B."/>
            <person name="Dutilh B.E."/>
            <person name="OpDenCamp H.J.M."/>
            <person name="vanDerDrift C."/>
            <person name="Cirpus I."/>
            <person name="vanDePas-Schoonen K.T."/>
            <person name="Harhangi H.R."/>
            <person name="vanNiftrik L."/>
            <person name="Schmid M."/>
            <person name="Keltjens J."/>
            <person name="vanDeVossenberg J."/>
            <person name="Kartal B."/>
            <person name="Meier H."/>
            <person name="Frishman D."/>
            <person name="Huynen M.A."/>
            <person name="Mewes H."/>
            <person name="Weissenbach J."/>
            <person name="Jetten M.S.M."/>
            <person name="Wagner M."/>
            <person name="LePaslier D."/>
        </authorList>
    </citation>
    <scope>NUCLEOTIDE SEQUENCE</scope>
</reference>
<protein>
    <submittedName>
        <fullName evidence="1">Uncharacterized protein</fullName>
    </submittedName>
</protein>
<reference evidence="2 3" key="3">
    <citation type="submission" date="2020-02" db="EMBL/GenBank/DDBJ databases">
        <title>Newly sequenced genome of strain CSTR1 showed variability in Candidatus Kuenenia stuttgartiensis genomes.</title>
        <authorList>
            <person name="Ding C."/>
            <person name="Adrian L."/>
        </authorList>
    </citation>
    <scope>NUCLEOTIDE SEQUENCE [LARGE SCALE GENOMIC DNA]</scope>
    <source>
        <strain evidence="2 3">CSTR1</strain>
    </source>
</reference>